<feature type="region of interest" description="Disordered" evidence="1">
    <location>
        <begin position="189"/>
        <end position="254"/>
    </location>
</feature>
<dbReference type="Proteomes" id="UP000224006">
    <property type="component" value="Chromosome XIII"/>
</dbReference>
<evidence type="ECO:0000256" key="1">
    <source>
        <dbReference type="SAM" id="MobiDB-lite"/>
    </source>
</evidence>
<feature type="region of interest" description="Disordered" evidence="1">
    <location>
        <begin position="464"/>
        <end position="491"/>
    </location>
</feature>
<feature type="region of interest" description="Disordered" evidence="1">
    <location>
        <begin position="1036"/>
        <end position="1099"/>
    </location>
</feature>
<accession>A0A2A9M4L5</accession>
<feature type="compositionally biased region" description="Polar residues" evidence="1">
    <location>
        <begin position="1088"/>
        <end position="1099"/>
    </location>
</feature>
<dbReference type="VEuPathDB" id="ToxoDB:BESB_031250"/>
<comment type="caution">
    <text evidence="2">The sequence shown here is derived from an EMBL/GenBank/DDBJ whole genome shotgun (WGS) entry which is preliminary data.</text>
</comment>
<proteinExistence type="predicted"/>
<dbReference type="KEGG" id="bbes:BESB_031250"/>
<protein>
    <submittedName>
        <fullName evidence="2">Uncharacterized protein</fullName>
    </submittedName>
</protein>
<feature type="region of interest" description="Disordered" evidence="1">
    <location>
        <begin position="1118"/>
        <end position="1150"/>
    </location>
</feature>
<dbReference type="EMBL" id="NWUJ01000016">
    <property type="protein sequence ID" value="PFH31251.1"/>
    <property type="molecule type" value="Genomic_DNA"/>
</dbReference>
<evidence type="ECO:0000313" key="2">
    <source>
        <dbReference type="EMBL" id="PFH31251.1"/>
    </source>
</evidence>
<dbReference type="AlphaFoldDB" id="A0A2A9M4L5"/>
<dbReference type="GeneID" id="40308177"/>
<sequence>MEARVNASDFGLSAEHQQDPFAFLLKSTEHDESIRAANTVEAELEADVAPAKQSGSVEQLEGSPADCVASAYASVSGGTAFAASFTGCSASAEVPESISSTCPAVSAAALLSSPVALSLLAAPCRETVAGAHVDPDTPQRGSHVHAASSGPPRAAGTPRRQAQVSHGIACGTTHPLDDAVSRIEARVLQQHQGERHAEADDSPAQSVPSCVQSDTLPKCASASSPPCVEGSNASDQDTAAGAAPASSSPAASRVTWSPGFRLPLGAEGRQVLLRRLRRAYHASHPETRDAFLASHGLVFSRMPFATVSELFHLAHLLGVFDFAVQCSEEFGGVSSAAAVAAAGGGGRAVSRAVASASLSSGAGGEAGKSGDAAAMVRVGSGVGKRRRLPVKRHAAPAMRDHHVAPRRRPAAADAQEVFEVVSGANVELGASAFPAGCYEQFDEHSADAGQLHLAGERAHPSVLSSSVSSVIHRTPTSRRKRRRRAVVSHAAGRLDWSQQGADAEEGTLRGWAADVSRACMPDGSLSDICSGGCSTADNTPCFGAERSGDALAKARTGNPKELLQMLQELGLFSGVLDGGSSEIDRDTEKCKATAQALQMQLEALSGGLADSVEKPPGSSSSTTHLRAGAKRSAAGFARSSGVGSRKRSRDMLDGIGVKELGEGDAHGLGSSQSVFSMHQVSHSDVARPKSRVVRRVDAQLAGHAQPATPPLSAASSLSSLTEEAAPMTSLEALLASSLAATVGSRGTIESASSSRQACGQPPAVRQASGVSSAGRDFFQFVDDFKARMDEAEDAATNQDGDAPLEELSQEQEDLLRSFFHIPQPSQHLHQKMTHEATDGGLKENQEALLINLLKRADESSSQCSTAFSATRGRGHEIDTDAVFERLGSLVSGATEAAAEPVEKPEGLLPASLDAVRSSPKALSAPASRQCSVTPVQDSYGADGPSDLLQLLQDLPAGYANLLSAGQPSRSAVSMPAANIPAPASTNAQYALGLQFLHLMELFQLQNSLNGLLGALPKVQEDANPASGLEELKRTALEERDDGTQSGAYECGASRATPLTTGEPSGLRNGSSWSGGSGSSRSRSGSFSERTTASCGPVRSSSAAPGYFFSASGDGLDGTRSSFSTSCSEELSSGAPGAASGEASSCPSDEECLRSRMSRRYHEYADDASASKKREEPTPLQQLLQKLIAQSAAGGSVGGGEFRIGACPVQRKQGGGGMH</sequence>
<feature type="compositionally biased region" description="Polar residues" evidence="1">
    <location>
        <begin position="203"/>
        <end position="215"/>
    </location>
</feature>
<feature type="region of interest" description="Disordered" evidence="1">
    <location>
        <begin position="385"/>
        <end position="406"/>
    </location>
</feature>
<feature type="compositionally biased region" description="Low complexity" evidence="1">
    <location>
        <begin position="1078"/>
        <end position="1087"/>
    </location>
</feature>
<feature type="compositionally biased region" description="Basic residues" evidence="1">
    <location>
        <begin position="475"/>
        <end position="486"/>
    </location>
</feature>
<feature type="region of interest" description="Disordered" evidence="1">
    <location>
        <begin position="751"/>
        <end position="770"/>
    </location>
</feature>
<dbReference type="RefSeq" id="XP_029215260.1">
    <property type="nucleotide sequence ID" value="XM_029361793.1"/>
</dbReference>
<feature type="compositionally biased region" description="Basic residues" evidence="1">
    <location>
        <begin position="385"/>
        <end position="394"/>
    </location>
</feature>
<evidence type="ECO:0000313" key="3">
    <source>
        <dbReference type="Proteomes" id="UP000224006"/>
    </source>
</evidence>
<keyword evidence="3" id="KW-1185">Reference proteome</keyword>
<dbReference type="OrthoDB" id="372810at2759"/>
<feature type="region of interest" description="Disordered" evidence="1">
    <location>
        <begin position="131"/>
        <end position="165"/>
    </location>
</feature>
<reference evidence="2 3" key="1">
    <citation type="submission" date="2017-09" db="EMBL/GenBank/DDBJ databases">
        <title>Genome sequencing of Besnoitia besnoiti strain Bb-Ger1.</title>
        <authorList>
            <person name="Schares G."/>
            <person name="Venepally P."/>
            <person name="Lorenzi H.A."/>
        </authorList>
    </citation>
    <scope>NUCLEOTIDE SEQUENCE [LARGE SCALE GENOMIC DNA]</scope>
    <source>
        <strain evidence="2 3">Bb-Ger1</strain>
    </source>
</reference>
<gene>
    <name evidence="2" type="ORF">BESB_031250</name>
</gene>
<feature type="region of interest" description="Disordered" evidence="1">
    <location>
        <begin position="608"/>
        <end position="650"/>
    </location>
</feature>
<dbReference type="STRING" id="94643.A0A2A9M4L5"/>
<name>A0A2A9M4L5_BESBE</name>
<feature type="compositionally biased region" description="Low complexity" evidence="1">
    <location>
        <begin position="239"/>
        <end position="252"/>
    </location>
</feature>
<organism evidence="2 3">
    <name type="scientific">Besnoitia besnoiti</name>
    <name type="common">Apicomplexan protozoan</name>
    <dbReference type="NCBI Taxonomy" id="94643"/>
    <lineage>
        <taxon>Eukaryota</taxon>
        <taxon>Sar</taxon>
        <taxon>Alveolata</taxon>
        <taxon>Apicomplexa</taxon>
        <taxon>Conoidasida</taxon>
        <taxon>Coccidia</taxon>
        <taxon>Eucoccidiorida</taxon>
        <taxon>Eimeriorina</taxon>
        <taxon>Sarcocystidae</taxon>
        <taxon>Besnoitia</taxon>
    </lineage>
</organism>
<feature type="compositionally biased region" description="Low complexity" evidence="1">
    <location>
        <begin position="1120"/>
        <end position="1146"/>
    </location>
</feature>